<name>A0ABT6DHW9_9BACT</name>
<protein>
    <submittedName>
        <fullName evidence="1">Uncharacterized protein</fullName>
    </submittedName>
</protein>
<sequence>MSLTKEFFDHDVYLPEEPTNQLELVGLLDVLAGPLLSSTDAGDVSEKATPISPLKADSVVRFFPLT</sequence>
<keyword evidence="2" id="KW-1185">Reference proteome</keyword>
<dbReference type="RefSeq" id="WP_277577928.1">
    <property type="nucleotide sequence ID" value="NZ_JANRMI010000002.1"/>
</dbReference>
<gene>
    <name evidence="1" type="ORF">NWE73_08750</name>
</gene>
<organism evidence="1 2">
    <name type="scientific">Bdellovibrio svalbardensis</name>
    <dbReference type="NCBI Taxonomy" id="2972972"/>
    <lineage>
        <taxon>Bacteria</taxon>
        <taxon>Pseudomonadati</taxon>
        <taxon>Bdellovibrionota</taxon>
        <taxon>Bdellovibrionia</taxon>
        <taxon>Bdellovibrionales</taxon>
        <taxon>Pseudobdellovibrionaceae</taxon>
        <taxon>Bdellovibrio</taxon>
    </lineage>
</organism>
<accession>A0ABT6DHW9</accession>
<evidence type="ECO:0000313" key="2">
    <source>
        <dbReference type="Proteomes" id="UP001152321"/>
    </source>
</evidence>
<dbReference type="Proteomes" id="UP001152321">
    <property type="component" value="Unassembled WGS sequence"/>
</dbReference>
<dbReference type="EMBL" id="JANRMI010000002">
    <property type="protein sequence ID" value="MDG0816449.1"/>
    <property type="molecule type" value="Genomic_DNA"/>
</dbReference>
<proteinExistence type="predicted"/>
<comment type="caution">
    <text evidence="1">The sequence shown here is derived from an EMBL/GenBank/DDBJ whole genome shotgun (WGS) entry which is preliminary data.</text>
</comment>
<evidence type="ECO:0000313" key="1">
    <source>
        <dbReference type="EMBL" id="MDG0816449.1"/>
    </source>
</evidence>
<reference evidence="1" key="1">
    <citation type="submission" date="2022-08" db="EMBL/GenBank/DDBJ databases">
        <title>Novel Bdellovibrio Species Isolated from Svalbard: Designation Bdellovibrio svalbardensis.</title>
        <authorList>
            <person name="Mitchell R.J."/>
            <person name="Choi S.Y."/>
        </authorList>
    </citation>
    <scope>NUCLEOTIDE SEQUENCE</scope>
    <source>
        <strain evidence="1">PAP01</strain>
    </source>
</reference>